<comment type="caution">
    <text evidence="1">The sequence shown here is derived from an EMBL/GenBank/DDBJ whole genome shotgun (WGS) entry which is preliminary data.</text>
</comment>
<dbReference type="EMBL" id="SMGK01000001">
    <property type="protein sequence ID" value="TCK75442.1"/>
    <property type="molecule type" value="Genomic_DNA"/>
</dbReference>
<accession>A0A4R1LAU7</accession>
<dbReference type="Gene3D" id="3.40.50.2300">
    <property type="match status" value="1"/>
</dbReference>
<name>A0A4R1LAU7_9BACT</name>
<gene>
    <name evidence="1" type="ORF">C7378_0425</name>
</gene>
<organism evidence="1 2">
    <name type="scientific">Acidipila rosea</name>
    <dbReference type="NCBI Taxonomy" id="768535"/>
    <lineage>
        <taxon>Bacteria</taxon>
        <taxon>Pseudomonadati</taxon>
        <taxon>Acidobacteriota</taxon>
        <taxon>Terriglobia</taxon>
        <taxon>Terriglobales</taxon>
        <taxon>Acidobacteriaceae</taxon>
        <taxon>Acidipila</taxon>
    </lineage>
</organism>
<evidence type="ECO:0000313" key="1">
    <source>
        <dbReference type="EMBL" id="TCK75442.1"/>
    </source>
</evidence>
<evidence type="ECO:0000313" key="2">
    <source>
        <dbReference type="Proteomes" id="UP000295210"/>
    </source>
</evidence>
<dbReference type="AlphaFoldDB" id="A0A4R1LAU7"/>
<dbReference type="RefSeq" id="WP_243648000.1">
    <property type="nucleotide sequence ID" value="NZ_SMGK01000001.1"/>
</dbReference>
<reference evidence="1 2" key="1">
    <citation type="submission" date="2019-03" db="EMBL/GenBank/DDBJ databases">
        <title>Genomic Encyclopedia of Type Strains, Phase IV (KMG-IV): sequencing the most valuable type-strain genomes for metagenomic binning, comparative biology and taxonomic classification.</title>
        <authorList>
            <person name="Goeker M."/>
        </authorList>
    </citation>
    <scope>NUCLEOTIDE SEQUENCE [LARGE SCALE GENOMIC DNA]</scope>
    <source>
        <strain evidence="1 2">DSM 103428</strain>
    </source>
</reference>
<proteinExistence type="predicted"/>
<sequence length="141" mass="15648">MLFNCEMVRPCFLIVDREFPGTISTRKLVMETAKYNVITAYSGPEAVHTFEQFPGITGIVLNADMRDTPCGEVARQLKAIRSDIPIVSILSPGAEQCPGADYHLESFDPKQLLALLQKLTPLETAEILAREQKLERDTPGV</sequence>
<dbReference type="InterPro" id="IPR011006">
    <property type="entry name" value="CheY-like_superfamily"/>
</dbReference>
<protein>
    <submittedName>
        <fullName evidence="1">CheY-like chemotaxis protein</fullName>
    </submittedName>
</protein>
<dbReference type="SUPFAM" id="SSF52172">
    <property type="entry name" value="CheY-like"/>
    <property type="match status" value="1"/>
</dbReference>
<keyword evidence="2" id="KW-1185">Reference proteome</keyword>
<dbReference type="Proteomes" id="UP000295210">
    <property type="component" value="Unassembled WGS sequence"/>
</dbReference>